<evidence type="ECO:0000313" key="2">
    <source>
        <dbReference type="Proteomes" id="UP000656274"/>
    </source>
</evidence>
<gene>
    <name evidence="1" type="ORF">IM755_05240</name>
</gene>
<dbReference type="Proteomes" id="UP000656274">
    <property type="component" value="Unassembled WGS sequence"/>
</dbReference>
<protein>
    <submittedName>
        <fullName evidence="1">Uncharacterized protein</fullName>
    </submittedName>
</protein>
<accession>A0ABR9WQA7</accession>
<comment type="caution">
    <text evidence="1">The sequence shown here is derived from an EMBL/GenBank/DDBJ whole genome shotgun (WGS) entry which is preliminary data.</text>
</comment>
<organism evidence="1 2">
    <name type="scientific">Flavobacterium proteolyticum</name>
    <dbReference type="NCBI Taxonomy" id="2911683"/>
    <lineage>
        <taxon>Bacteria</taxon>
        <taxon>Pseudomonadati</taxon>
        <taxon>Bacteroidota</taxon>
        <taxon>Flavobacteriia</taxon>
        <taxon>Flavobacteriales</taxon>
        <taxon>Flavobacteriaceae</taxon>
        <taxon>Flavobacterium</taxon>
    </lineage>
</organism>
<dbReference type="EMBL" id="JADFTZ010000001">
    <property type="protein sequence ID" value="MBE9576108.1"/>
    <property type="molecule type" value="Genomic_DNA"/>
</dbReference>
<proteinExistence type="predicted"/>
<sequence length="135" mass="16121">MIVNYNTALNSNLNGDLKLTYVFILEEKNDLFDLYIEQILEFLPKYVCFVGNEADYYHEIFEEIESFENTKYEELDRKNINSLSFENIEDCLNMILHLENVFPIYLLDDSGRYKEDIVKIINKINLKLDLNIKFN</sequence>
<dbReference type="RefSeq" id="WP_194094314.1">
    <property type="nucleotide sequence ID" value="NZ_JADFTZ010000001.1"/>
</dbReference>
<keyword evidence="2" id="KW-1185">Reference proteome</keyword>
<name>A0ABR9WQA7_9FLAO</name>
<reference evidence="1 2" key="1">
    <citation type="submission" date="2020-10" db="EMBL/GenBank/DDBJ databases">
        <title>The genome sequence of Flavobacterium aquaticum 1Y8A.</title>
        <authorList>
            <person name="Liu Y."/>
        </authorList>
    </citation>
    <scope>NUCLEOTIDE SEQUENCE [LARGE SCALE GENOMIC DNA]</scope>
    <source>
        <strain evidence="1 2">1Y8A</strain>
    </source>
</reference>
<evidence type="ECO:0000313" key="1">
    <source>
        <dbReference type="EMBL" id="MBE9576108.1"/>
    </source>
</evidence>